<feature type="transmembrane region" description="Helical" evidence="6">
    <location>
        <begin position="47"/>
        <end position="65"/>
    </location>
</feature>
<keyword evidence="5 6" id="KW-0472">Membrane</keyword>
<dbReference type="PANTHER" id="PTHR10057">
    <property type="entry name" value="PERIPHERAL-TYPE BENZODIAZEPINE RECEPTOR"/>
    <property type="match status" value="1"/>
</dbReference>
<evidence type="ECO:0000256" key="3">
    <source>
        <dbReference type="ARBA" id="ARBA00022692"/>
    </source>
</evidence>
<dbReference type="PANTHER" id="PTHR10057:SF0">
    <property type="entry name" value="TRANSLOCATOR PROTEIN"/>
    <property type="match status" value="1"/>
</dbReference>
<comment type="caution">
    <text evidence="7">The sequence shown here is derived from an EMBL/GenBank/DDBJ whole genome shotgun (WGS) entry which is preliminary data.</text>
</comment>
<dbReference type="EMBL" id="BAAARV010000071">
    <property type="protein sequence ID" value="GAA2371678.1"/>
    <property type="molecule type" value="Genomic_DNA"/>
</dbReference>
<dbReference type="CDD" id="cd15904">
    <property type="entry name" value="TSPO_MBR"/>
    <property type="match status" value="1"/>
</dbReference>
<dbReference type="InterPro" id="IPR038330">
    <property type="entry name" value="TspO/MBR-related_sf"/>
</dbReference>
<dbReference type="Proteomes" id="UP001501444">
    <property type="component" value="Unassembled WGS sequence"/>
</dbReference>
<evidence type="ECO:0000256" key="6">
    <source>
        <dbReference type="SAM" id="Phobius"/>
    </source>
</evidence>
<evidence type="ECO:0000313" key="7">
    <source>
        <dbReference type="EMBL" id="GAA2371678.1"/>
    </source>
</evidence>
<keyword evidence="3 6" id="KW-0812">Transmembrane</keyword>
<comment type="subcellular location">
    <subcellularLocation>
        <location evidence="1">Membrane</location>
        <topology evidence="1">Multi-pass membrane protein</topology>
    </subcellularLocation>
</comment>
<evidence type="ECO:0000256" key="5">
    <source>
        <dbReference type="ARBA" id="ARBA00023136"/>
    </source>
</evidence>
<evidence type="ECO:0000256" key="1">
    <source>
        <dbReference type="ARBA" id="ARBA00004141"/>
    </source>
</evidence>
<keyword evidence="8" id="KW-1185">Reference proteome</keyword>
<evidence type="ECO:0000313" key="8">
    <source>
        <dbReference type="Proteomes" id="UP001501444"/>
    </source>
</evidence>
<dbReference type="PIRSF" id="PIRSF005859">
    <property type="entry name" value="PBR"/>
    <property type="match status" value="1"/>
</dbReference>
<accession>A0ABN3H7S5</accession>
<keyword evidence="4 6" id="KW-1133">Transmembrane helix</keyword>
<protein>
    <submittedName>
        <fullName evidence="7">Tryptophan-rich sensory protein</fullName>
    </submittedName>
</protein>
<reference evidence="7 8" key="1">
    <citation type="journal article" date="2019" name="Int. J. Syst. Evol. Microbiol.">
        <title>The Global Catalogue of Microorganisms (GCM) 10K type strain sequencing project: providing services to taxonomists for standard genome sequencing and annotation.</title>
        <authorList>
            <consortium name="The Broad Institute Genomics Platform"/>
            <consortium name="The Broad Institute Genome Sequencing Center for Infectious Disease"/>
            <person name="Wu L."/>
            <person name="Ma J."/>
        </authorList>
    </citation>
    <scope>NUCLEOTIDE SEQUENCE [LARGE SCALE GENOMIC DNA]</scope>
    <source>
        <strain evidence="7 8">JCM 3272</strain>
    </source>
</reference>
<organism evidence="7 8">
    <name type="scientific">Dactylosporangium salmoneum</name>
    <dbReference type="NCBI Taxonomy" id="53361"/>
    <lineage>
        <taxon>Bacteria</taxon>
        <taxon>Bacillati</taxon>
        <taxon>Actinomycetota</taxon>
        <taxon>Actinomycetes</taxon>
        <taxon>Micromonosporales</taxon>
        <taxon>Micromonosporaceae</taxon>
        <taxon>Dactylosporangium</taxon>
    </lineage>
</organism>
<name>A0ABN3H7S5_9ACTN</name>
<gene>
    <name evidence="7" type="ORF">GCM10010170_073420</name>
</gene>
<evidence type="ECO:0000256" key="2">
    <source>
        <dbReference type="ARBA" id="ARBA00007524"/>
    </source>
</evidence>
<dbReference type="RefSeq" id="WP_344617207.1">
    <property type="nucleotide sequence ID" value="NZ_BAAARV010000071.1"/>
</dbReference>
<comment type="similarity">
    <text evidence="2">Belongs to the TspO/BZRP family.</text>
</comment>
<sequence length="155" mass="16711">MRIPSWVATTAAVTATAALGSLAARPDDGWYRRLDKPRWQPPRAAFPIAWTTLYGLLAFAGARALDATTGRARREFGLSYGLNLALNAGWTAVFFAARRPRAALVEIAALNASNLDLAKRAWRADRAAGAAVLPYVAWTAFATALNADIARRNRG</sequence>
<dbReference type="Gene3D" id="1.20.1260.100">
    <property type="entry name" value="TspO/MBR protein"/>
    <property type="match status" value="1"/>
</dbReference>
<feature type="transmembrane region" description="Helical" evidence="6">
    <location>
        <begin position="127"/>
        <end position="147"/>
    </location>
</feature>
<proteinExistence type="inferred from homology"/>
<dbReference type="InterPro" id="IPR004307">
    <property type="entry name" value="TspO_MBR"/>
</dbReference>
<evidence type="ECO:0000256" key="4">
    <source>
        <dbReference type="ARBA" id="ARBA00022989"/>
    </source>
</evidence>
<feature type="transmembrane region" description="Helical" evidence="6">
    <location>
        <begin position="77"/>
        <end position="97"/>
    </location>
</feature>
<dbReference type="Pfam" id="PF03073">
    <property type="entry name" value="TspO_MBR"/>
    <property type="match status" value="1"/>
</dbReference>